<dbReference type="Proteomes" id="UP001501371">
    <property type="component" value="Unassembled WGS sequence"/>
</dbReference>
<keyword evidence="2" id="KW-1185">Reference proteome</keyword>
<protein>
    <submittedName>
        <fullName evidence="1">Uncharacterized protein</fullName>
    </submittedName>
</protein>
<gene>
    <name evidence="1" type="ORF">GCM10009654_05680</name>
</gene>
<reference evidence="1 2" key="1">
    <citation type="journal article" date="2019" name="Int. J. Syst. Evol. Microbiol.">
        <title>The Global Catalogue of Microorganisms (GCM) 10K type strain sequencing project: providing services to taxonomists for standard genome sequencing and annotation.</title>
        <authorList>
            <consortium name="The Broad Institute Genomics Platform"/>
            <consortium name="The Broad Institute Genome Sequencing Center for Infectious Disease"/>
            <person name="Wu L."/>
            <person name="Ma J."/>
        </authorList>
    </citation>
    <scope>NUCLEOTIDE SEQUENCE [LARGE SCALE GENOMIC DNA]</scope>
    <source>
        <strain evidence="1 2">JCM 12696</strain>
    </source>
</reference>
<dbReference type="EMBL" id="BAAAKV010000003">
    <property type="protein sequence ID" value="GAA1152947.1"/>
    <property type="molecule type" value="Genomic_DNA"/>
</dbReference>
<accession>A0ABN1UK18</accession>
<organism evidence="1 2">
    <name type="scientific">Streptomyces hebeiensis</name>
    <dbReference type="NCBI Taxonomy" id="229486"/>
    <lineage>
        <taxon>Bacteria</taxon>
        <taxon>Bacillati</taxon>
        <taxon>Actinomycetota</taxon>
        <taxon>Actinomycetes</taxon>
        <taxon>Kitasatosporales</taxon>
        <taxon>Streptomycetaceae</taxon>
        <taxon>Streptomyces</taxon>
    </lineage>
</organism>
<name>A0ABN1UK18_9ACTN</name>
<evidence type="ECO:0000313" key="2">
    <source>
        <dbReference type="Proteomes" id="UP001501371"/>
    </source>
</evidence>
<evidence type="ECO:0000313" key="1">
    <source>
        <dbReference type="EMBL" id="GAA1152947.1"/>
    </source>
</evidence>
<sequence length="53" mass="5892">MTDARDHLVACDSGITCDQRVARGRHVARDHRTVCVSVVRPGYRPHPAPEVRA</sequence>
<comment type="caution">
    <text evidence="1">The sequence shown here is derived from an EMBL/GenBank/DDBJ whole genome shotgun (WGS) entry which is preliminary data.</text>
</comment>
<proteinExistence type="predicted"/>